<dbReference type="Proteomes" id="UP000701853">
    <property type="component" value="Chromosome 7"/>
</dbReference>
<dbReference type="SUPFAM" id="SSF81558">
    <property type="entry name" value="Photosystem I subunits PsaA/PsaB"/>
    <property type="match status" value="1"/>
</dbReference>
<keyword evidence="1" id="KW-0732">Signal</keyword>
<dbReference type="GO" id="GO:0009535">
    <property type="term" value="C:chloroplast thylakoid membrane"/>
    <property type="evidence" value="ECO:0007669"/>
    <property type="project" value="TreeGrafter"/>
</dbReference>
<evidence type="ECO:0000313" key="3">
    <source>
        <dbReference type="Proteomes" id="UP000701853"/>
    </source>
</evidence>
<dbReference type="GO" id="GO:0015979">
    <property type="term" value="P:photosynthesis"/>
    <property type="evidence" value="ECO:0007669"/>
    <property type="project" value="InterPro"/>
</dbReference>
<dbReference type="InterPro" id="IPR001280">
    <property type="entry name" value="PSI_PsaA/B"/>
</dbReference>
<dbReference type="Gene3D" id="1.20.1130.10">
    <property type="entry name" value="Photosystem I PsaA/PsaB"/>
    <property type="match status" value="1"/>
</dbReference>
<dbReference type="AlphaFoldDB" id="A0A8J5YZP4"/>
<name>A0A8J5YZP4_9ROSI</name>
<accession>A0A8J5YZP4</accession>
<feature type="signal peptide" evidence="1">
    <location>
        <begin position="1"/>
        <end position="18"/>
    </location>
</feature>
<organism evidence="2 3">
    <name type="scientific">Gossypium anomalum</name>
    <dbReference type="NCBI Taxonomy" id="47600"/>
    <lineage>
        <taxon>Eukaryota</taxon>
        <taxon>Viridiplantae</taxon>
        <taxon>Streptophyta</taxon>
        <taxon>Embryophyta</taxon>
        <taxon>Tracheophyta</taxon>
        <taxon>Spermatophyta</taxon>
        <taxon>Magnoliopsida</taxon>
        <taxon>eudicotyledons</taxon>
        <taxon>Gunneridae</taxon>
        <taxon>Pentapetalae</taxon>
        <taxon>rosids</taxon>
        <taxon>malvids</taxon>
        <taxon>Malvales</taxon>
        <taxon>Malvaceae</taxon>
        <taxon>Malvoideae</taxon>
        <taxon>Gossypium</taxon>
    </lineage>
</organism>
<protein>
    <recommendedName>
        <fullName evidence="4">Photosystem I P700 chlorophyll a apoprotein A1</fullName>
    </recommendedName>
</protein>
<evidence type="ECO:0000256" key="1">
    <source>
        <dbReference type="SAM" id="SignalP"/>
    </source>
</evidence>
<keyword evidence="3" id="KW-1185">Reference proteome</keyword>
<sequence length="139" mass="15941">MGFAPILLAGLFVCVVRKEEDSMIIRSLELEVKILVDKDPVKTSFEEWARPSNFSRTIAKGLDTTTWIWNLHVDAHDFDSHTTDLEEISRKIFSAHFGQLSIIFLLLSDMYFHGARFSIMKHGSAILLTLDLAPRWFSQ</sequence>
<gene>
    <name evidence="2" type="ORF">CXB51_016391</name>
</gene>
<evidence type="ECO:0000313" key="2">
    <source>
        <dbReference type="EMBL" id="KAG8488356.1"/>
    </source>
</evidence>
<feature type="chain" id="PRO_5035161188" description="Photosystem I P700 chlorophyll a apoprotein A1" evidence="1">
    <location>
        <begin position="19"/>
        <end position="139"/>
    </location>
</feature>
<proteinExistence type="predicted"/>
<dbReference type="Pfam" id="PF00223">
    <property type="entry name" value="PsaA_PsaB"/>
    <property type="match status" value="1"/>
</dbReference>
<dbReference type="PANTHER" id="PTHR30128:SF19">
    <property type="entry name" value="PHOTOSYSTEM I P700 CHLOROPHYLL A APOPROTEIN A1-RELATED"/>
    <property type="match status" value="1"/>
</dbReference>
<dbReference type="EMBL" id="JAHUZN010000007">
    <property type="protein sequence ID" value="KAG8488356.1"/>
    <property type="molecule type" value="Genomic_DNA"/>
</dbReference>
<evidence type="ECO:0008006" key="4">
    <source>
        <dbReference type="Google" id="ProtNLM"/>
    </source>
</evidence>
<dbReference type="OrthoDB" id="945807at2759"/>
<dbReference type="PANTHER" id="PTHR30128">
    <property type="entry name" value="OUTER MEMBRANE PROTEIN, OMPA-RELATED"/>
    <property type="match status" value="1"/>
</dbReference>
<comment type="caution">
    <text evidence="2">The sequence shown here is derived from an EMBL/GenBank/DDBJ whole genome shotgun (WGS) entry which is preliminary data.</text>
</comment>
<dbReference type="InterPro" id="IPR036408">
    <property type="entry name" value="PSI_PsaA/B_sf"/>
</dbReference>
<reference evidence="2 3" key="1">
    <citation type="journal article" date="2021" name="bioRxiv">
        <title>The Gossypium anomalum genome as a resource for cotton improvement and evolutionary analysis of hybrid incompatibility.</title>
        <authorList>
            <person name="Grover C.E."/>
            <person name="Yuan D."/>
            <person name="Arick M.A."/>
            <person name="Miller E.R."/>
            <person name="Hu G."/>
            <person name="Peterson D.G."/>
            <person name="Wendel J.F."/>
            <person name="Udall J.A."/>
        </authorList>
    </citation>
    <scope>NUCLEOTIDE SEQUENCE [LARGE SCALE GENOMIC DNA]</scope>
    <source>
        <strain evidence="2">JFW-Udall</strain>
        <tissue evidence="2">Leaf</tissue>
    </source>
</reference>